<protein>
    <submittedName>
        <fullName evidence="2">Uncharacterized protein</fullName>
    </submittedName>
</protein>
<comment type="caution">
    <text evidence="2">The sequence shown here is derived from an EMBL/GenBank/DDBJ whole genome shotgun (WGS) entry which is preliminary data.</text>
</comment>
<reference evidence="2 3" key="1">
    <citation type="journal article" date="2019" name="Int. J. Syst. Evol. Microbiol.">
        <title>The Global Catalogue of Microorganisms (GCM) 10K type strain sequencing project: providing services to taxonomists for standard genome sequencing and annotation.</title>
        <authorList>
            <consortium name="The Broad Institute Genomics Platform"/>
            <consortium name="The Broad Institute Genome Sequencing Center for Infectious Disease"/>
            <person name="Wu L."/>
            <person name="Ma J."/>
        </authorList>
    </citation>
    <scope>NUCLEOTIDE SEQUENCE [LARGE SCALE GENOMIC DNA]</scope>
    <source>
        <strain evidence="2 3">JCM 15421</strain>
    </source>
</reference>
<feature type="compositionally biased region" description="Basic and acidic residues" evidence="1">
    <location>
        <begin position="1"/>
        <end position="12"/>
    </location>
</feature>
<evidence type="ECO:0000313" key="3">
    <source>
        <dbReference type="Proteomes" id="UP001501523"/>
    </source>
</evidence>
<feature type="region of interest" description="Disordered" evidence="1">
    <location>
        <begin position="1"/>
        <end position="21"/>
    </location>
</feature>
<evidence type="ECO:0000313" key="2">
    <source>
        <dbReference type="EMBL" id="GAA0720961.1"/>
    </source>
</evidence>
<accession>A0ABN1IU25</accession>
<proteinExistence type="predicted"/>
<gene>
    <name evidence="2" type="ORF">GCM10009105_30880</name>
</gene>
<dbReference type="Proteomes" id="UP001501523">
    <property type="component" value="Unassembled WGS sequence"/>
</dbReference>
<organism evidence="2 3">
    <name type="scientific">Dokdonella soli</name>
    <dbReference type="NCBI Taxonomy" id="529810"/>
    <lineage>
        <taxon>Bacteria</taxon>
        <taxon>Pseudomonadati</taxon>
        <taxon>Pseudomonadota</taxon>
        <taxon>Gammaproteobacteria</taxon>
        <taxon>Lysobacterales</taxon>
        <taxon>Rhodanobacteraceae</taxon>
        <taxon>Dokdonella</taxon>
    </lineage>
</organism>
<keyword evidence="3" id="KW-1185">Reference proteome</keyword>
<name>A0ABN1IU25_9GAMM</name>
<evidence type="ECO:0000256" key="1">
    <source>
        <dbReference type="SAM" id="MobiDB-lite"/>
    </source>
</evidence>
<dbReference type="EMBL" id="BAAAEU010000024">
    <property type="protein sequence ID" value="GAA0720961.1"/>
    <property type="molecule type" value="Genomic_DNA"/>
</dbReference>
<sequence>MDPGFRRNDESAKLSPFTSHGPAMQRWIKLPDGRFIDANRIAYISKPETFARVDEDGNDLGIGYAVYLGTDFPRDAQLTVTGGKDEVFAVLRAILGGAPVAPAATSATP</sequence>